<feature type="transmembrane region" description="Helical" evidence="1">
    <location>
        <begin position="26"/>
        <end position="42"/>
    </location>
</feature>
<keyword evidence="4" id="KW-0418">Kinase</keyword>
<protein>
    <submittedName>
        <fullName evidence="3">GHKL domain-containing protein</fullName>
    </submittedName>
    <submittedName>
        <fullName evidence="4">Sensor histidine kinase</fullName>
    </submittedName>
</protein>
<dbReference type="GO" id="GO:0042802">
    <property type="term" value="F:identical protein binding"/>
    <property type="evidence" value="ECO:0007669"/>
    <property type="project" value="TreeGrafter"/>
</dbReference>
<feature type="transmembrane region" description="Helical" evidence="1">
    <location>
        <begin position="121"/>
        <end position="142"/>
    </location>
</feature>
<dbReference type="GO" id="GO:0016301">
    <property type="term" value="F:kinase activity"/>
    <property type="evidence" value="ECO:0007669"/>
    <property type="project" value="UniProtKB-KW"/>
</dbReference>
<evidence type="ECO:0000313" key="4">
    <source>
        <dbReference type="EMBL" id="QSY58331.1"/>
    </source>
</evidence>
<sequence length="430" mass="48844">MSLVTIELFFGMLVFCAQVTWRKRWYLIFAAAVAFAYDWMYFPLIGAIDNDSVSALTITLKSLYYFGSFALMVIALHWCAYVTWLESLVIAVAGYAVQHLSYNVYALMMNVLDFDRFAPHLNYTVVHIVMFALMCLVIYAFIGRRVSIDEHKIRARYGWVVACVAAMMLMVVFSMVFVQRKPMEVQTVGFLYDSLCMTLMLTLVLLASTNDQLRSDLIAMQQADRLKTQHYEMAKENIEQINIRCHDIRKLVGSLYADDGRIPTPEMIREVENNIRIYDSMFHTGNDSLDVLLTEKGLYCSRHGIVFTCMADGRSLDFMERSDLYSLFGNILDNALESAQQIEDAGKRVVNLSVQRDGGLLVIHEENYYDAARAPIFKNGMPVTTKSDKANHGLGTRSIAWQTRKYHGELTMKAADGVFSLGIVIPIPAE</sequence>
<dbReference type="PANTHER" id="PTHR40448:SF1">
    <property type="entry name" value="TWO-COMPONENT SENSOR HISTIDINE KINASE"/>
    <property type="match status" value="1"/>
</dbReference>
<feature type="transmembrane region" description="Helical" evidence="1">
    <location>
        <begin position="190"/>
        <end position="208"/>
    </location>
</feature>
<organism evidence="3 5">
    <name type="scientific">Bifidobacterium imperatoris</name>
    <dbReference type="NCBI Taxonomy" id="2020965"/>
    <lineage>
        <taxon>Bacteria</taxon>
        <taxon>Bacillati</taxon>
        <taxon>Actinomycetota</taxon>
        <taxon>Actinomycetes</taxon>
        <taxon>Bifidobacteriales</taxon>
        <taxon>Bifidobacteriaceae</taxon>
        <taxon>Bifidobacterium</taxon>
    </lineage>
</organism>
<evidence type="ECO:0000259" key="2">
    <source>
        <dbReference type="Pfam" id="PF14501"/>
    </source>
</evidence>
<dbReference type="InterPro" id="IPR036890">
    <property type="entry name" value="HATPase_C_sf"/>
</dbReference>
<dbReference type="AlphaFoldDB" id="A0A2N5IS30"/>
<dbReference type="CDD" id="cd16935">
    <property type="entry name" value="HATPase_AgrC-ComD-like"/>
    <property type="match status" value="1"/>
</dbReference>
<keyword evidence="6" id="KW-1185">Reference proteome</keyword>
<evidence type="ECO:0000313" key="3">
    <source>
        <dbReference type="EMBL" id="PLS24768.1"/>
    </source>
</evidence>
<reference evidence="3 5" key="1">
    <citation type="submission" date="2017-07" db="EMBL/GenBank/DDBJ databases">
        <title>Bifidobacterium novel species.</title>
        <authorList>
            <person name="Lugli G.A."/>
            <person name="Milani C."/>
            <person name="Duranti S."/>
            <person name="Mangifesta M."/>
        </authorList>
    </citation>
    <scope>NUCLEOTIDE SEQUENCE [LARGE SCALE GENOMIC DNA]</scope>
    <source>
        <strain evidence="3 5">45</strain>
    </source>
</reference>
<dbReference type="InterPro" id="IPR032834">
    <property type="entry name" value="NatK-like_C"/>
</dbReference>
<dbReference type="Proteomes" id="UP000663067">
    <property type="component" value="Chromosome"/>
</dbReference>
<evidence type="ECO:0000313" key="5">
    <source>
        <dbReference type="Proteomes" id="UP000234855"/>
    </source>
</evidence>
<name>A0A2N5IS30_9BIFI</name>
<keyword evidence="1" id="KW-1133">Transmembrane helix</keyword>
<dbReference type="RefSeq" id="WP_101625831.1">
    <property type="nucleotide sequence ID" value="NZ_CP071591.1"/>
</dbReference>
<reference evidence="4 6" key="2">
    <citation type="submission" date="2021-03" db="EMBL/GenBank/DDBJ databases">
        <title>Genome sequencing of Bifidobacterium imperatoris JCM 32708.</title>
        <authorList>
            <person name="Kim J."/>
        </authorList>
    </citation>
    <scope>NUCLEOTIDE SEQUENCE [LARGE SCALE GENOMIC DNA]</scope>
    <source>
        <strain evidence="4 6">JCM 32708</strain>
    </source>
</reference>
<feature type="transmembrane region" description="Helical" evidence="1">
    <location>
        <begin position="90"/>
        <end position="109"/>
    </location>
</feature>
<dbReference type="Pfam" id="PF14501">
    <property type="entry name" value="HATPase_c_5"/>
    <property type="match status" value="1"/>
</dbReference>
<gene>
    <name evidence="4" type="ORF">BLI708_03280</name>
    <name evidence="3" type="ORF">Tam1G_1191</name>
</gene>
<proteinExistence type="predicted"/>
<feature type="transmembrane region" description="Helical" evidence="1">
    <location>
        <begin position="63"/>
        <end position="84"/>
    </location>
</feature>
<dbReference type="PANTHER" id="PTHR40448">
    <property type="entry name" value="TWO-COMPONENT SENSOR HISTIDINE KINASE"/>
    <property type="match status" value="1"/>
</dbReference>
<keyword evidence="4" id="KW-0808">Transferase</keyword>
<dbReference type="Proteomes" id="UP000234855">
    <property type="component" value="Unassembled WGS sequence"/>
</dbReference>
<dbReference type="EMBL" id="CP071591">
    <property type="protein sequence ID" value="QSY58331.1"/>
    <property type="molecule type" value="Genomic_DNA"/>
</dbReference>
<evidence type="ECO:0000313" key="6">
    <source>
        <dbReference type="Proteomes" id="UP000663067"/>
    </source>
</evidence>
<feature type="domain" description="Sensor histidine kinase NatK-like C-terminal" evidence="2">
    <location>
        <begin position="319"/>
        <end position="426"/>
    </location>
</feature>
<feature type="transmembrane region" description="Helical" evidence="1">
    <location>
        <begin position="157"/>
        <end position="178"/>
    </location>
</feature>
<dbReference type="Gene3D" id="3.30.565.10">
    <property type="entry name" value="Histidine kinase-like ATPase, C-terminal domain"/>
    <property type="match status" value="1"/>
</dbReference>
<accession>A0A2N5IS30</accession>
<dbReference type="EMBL" id="NMWV01000015">
    <property type="protein sequence ID" value="PLS24768.1"/>
    <property type="molecule type" value="Genomic_DNA"/>
</dbReference>
<keyword evidence="1" id="KW-0472">Membrane</keyword>
<keyword evidence="1" id="KW-0812">Transmembrane</keyword>
<evidence type="ECO:0000256" key="1">
    <source>
        <dbReference type="SAM" id="Phobius"/>
    </source>
</evidence>